<keyword evidence="5" id="KW-0276">Fatty acid metabolism</keyword>
<dbReference type="InterPro" id="IPR006180">
    <property type="entry name" value="3-OHacyl-CoA_DH_CS"/>
</dbReference>
<evidence type="ECO:0000256" key="9">
    <source>
        <dbReference type="ARBA" id="ARBA00023098"/>
    </source>
</evidence>
<keyword evidence="13" id="KW-0175">Coiled coil</keyword>
<protein>
    <recommendedName>
        <fullName evidence="4">enoyl-CoA hydratase</fullName>
        <ecNumber evidence="4">4.2.1.17</ecNumber>
    </recommendedName>
</protein>
<dbReference type="InterPro" id="IPR036291">
    <property type="entry name" value="NAD(P)-bd_dom_sf"/>
</dbReference>
<evidence type="ECO:0000256" key="2">
    <source>
        <dbReference type="ARBA" id="ARBA00007005"/>
    </source>
</evidence>
<evidence type="ECO:0000256" key="6">
    <source>
        <dbReference type="ARBA" id="ARBA00022963"/>
    </source>
</evidence>
<dbReference type="GO" id="GO:0006635">
    <property type="term" value="P:fatty acid beta-oxidation"/>
    <property type="evidence" value="ECO:0007669"/>
    <property type="project" value="UniProtKB-UniPathway"/>
</dbReference>
<dbReference type="SUPFAM" id="SSF51735">
    <property type="entry name" value="NAD(P)-binding Rossmann-fold domains"/>
    <property type="match status" value="1"/>
</dbReference>
<keyword evidence="10" id="KW-0456">Lyase</keyword>
<dbReference type="InterPro" id="IPR006176">
    <property type="entry name" value="3-OHacyl-CoA_DH_NAD-bd"/>
</dbReference>
<dbReference type="InterPro" id="IPR050136">
    <property type="entry name" value="FA_oxidation_alpha_subunit"/>
</dbReference>
<evidence type="ECO:0000256" key="8">
    <source>
        <dbReference type="ARBA" id="ARBA00023027"/>
    </source>
</evidence>
<comment type="similarity">
    <text evidence="3">In the N-terminal section; belongs to the enoyl-CoA hydratase/isomerase family.</text>
</comment>
<keyword evidence="11" id="KW-0511">Multifunctional enzyme</keyword>
<proteinExistence type="inferred from homology"/>
<dbReference type="InterPro" id="IPR001753">
    <property type="entry name" value="Enoyl-CoA_hydra/iso"/>
</dbReference>
<evidence type="ECO:0000256" key="11">
    <source>
        <dbReference type="ARBA" id="ARBA00023268"/>
    </source>
</evidence>
<evidence type="ECO:0000256" key="4">
    <source>
        <dbReference type="ARBA" id="ARBA00012076"/>
    </source>
</evidence>
<dbReference type="GO" id="GO:0004300">
    <property type="term" value="F:enoyl-CoA hydratase activity"/>
    <property type="evidence" value="ECO:0007669"/>
    <property type="project" value="UniProtKB-EC"/>
</dbReference>
<keyword evidence="6" id="KW-0442">Lipid degradation</keyword>
<evidence type="ECO:0000256" key="7">
    <source>
        <dbReference type="ARBA" id="ARBA00023002"/>
    </source>
</evidence>
<sequence length="699" mass="78650">MFKLSFYQRDIAVITLNVTAKKQNWLNRETLYYLNALVTQLANWPLRGLIFISGKENSFVQGFSLLGLEQKSHAELTDFSQLSRDLMDKIQTLPFSSVCAVQGSCFGLGLELALSCDYRLAADDMETRFSMPQVKSGLLPFAGGCHLLPQQIGLKQGLLMMLSGNKISARHALAKGLVDEIVPKAVLFQVACRYLCGEAQSAVQKAKGGYHRLLAKGENIRWLRRYLIEQAEQQIWLKSFDHYPATNAILNLFKQQQESRASAVSTRFADLFVDKTSTALRRMERTNREMRHQYHDLQRDSKIRKVAVLGSGFMGAGIAYITAARAGLPVRIKDINPDGVQKALRLSYLLLQKEVDQGHLPYGKLLQKIYLISGGERFIGKQAADIVIEAVYEDLALKQNLIEESENYYDEKTIFASNTLTLSIAAIASKAQRPQNVIGIHYFTPVSQRRMVEIIPHETTSPDTVAKAISLVIEQGQVPLLVKDSPGFFINRIMIPYLLEAFYCLLDGEAVGTIDRALQEFGFKNGPLAMIDEMGLDILVKALPQLERTFGARFSPPPKVDYLLRNERKGRKNRRGFYLYHSRSGDRTQVDKSIYQVLEVVAENNLEPEQIVRRCILMLLNEAAYCAQEAVITNLNEGNVASVLGMFFPEFRGGIYAYIDEIGAATIVAELELMVELHGERFRPCEWLLLKAAQQQQTA</sequence>
<dbReference type="GO" id="GO:0070403">
    <property type="term" value="F:NAD+ binding"/>
    <property type="evidence" value="ECO:0007669"/>
    <property type="project" value="InterPro"/>
</dbReference>
<evidence type="ECO:0000313" key="17">
    <source>
        <dbReference type="Proteomes" id="UP000030380"/>
    </source>
</evidence>
<dbReference type="FunFam" id="3.40.50.720:FF:000009">
    <property type="entry name" value="Fatty oxidation complex, alpha subunit"/>
    <property type="match status" value="1"/>
</dbReference>
<keyword evidence="9" id="KW-0443">Lipid metabolism</keyword>
<comment type="caution">
    <text evidence="16">The sequence shown here is derived from an EMBL/GenBank/DDBJ whole genome shotgun (WGS) entry which is preliminary data.</text>
</comment>
<dbReference type="InterPro" id="IPR029045">
    <property type="entry name" value="ClpP/crotonase-like_dom_sf"/>
</dbReference>
<comment type="catalytic activity">
    <reaction evidence="12">
        <text>a (3S)-3-hydroxyacyl-CoA + NAD(+) = a 3-oxoacyl-CoA + NADH + H(+)</text>
        <dbReference type="Rhea" id="RHEA:22432"/>
        <dbReference type="ChEBI" id="CHEBI:15378"/>
        <dbReference type="ChEBI" id="CHEBI:57318"/>
        <dbReference type="ChEBI" id="CHEBI:57540"/>
        <dbReference type="ChEBI" id="CHEBI:57945"/>
        <dbReference type="ChEBI" id="CHEBI:90726"/>
        <dbReference type="EC" id="1.1.1.35"/>
    </reaction>
</comment>
<evidence type="ECO:0000259" key="15">
    <source>
        <dbReference type="Pfam" id="PF02737"/>
    </source>
</evidence>
<evidence type="ECO:0000256" key="13">
    <source>
        <dbReference type="SAM" id="Coils"/>
    </source>
</evidence>
<evidence type="ECO:0000256" key="3">
    <source>
        <dbReference type="ARBA" id="ARBA00008750"/>
    </source>
</evidence>
<feature type="coiled-coil region" evidence="13">
    <location>
        <begin position="273"/>
        <end position="300"/>
    </location>
</feature>
<dbReference type="PANTHER" id="PTHR43612">
    <property type="entry name" value="TRIFUNCTIONAL ENZYME SUBUNIT ALPHA"/>
    <property type="match status" value="1"/>
</dbReference>
<evidence type="ECO:0000256" key="1">
    <source>
        <dbReference type="ARBA" id="ARBA00005005"/>
    </source>
</evidence>
<evidence type="ECO:0000259" key="14">
    <source>
        <dbReference type="Pfam" id="PF00725"/>
    </source>
</evidence>
<dbReference type="SUPFAM" id="SSF52096">
    <property type="entry name" value="ClpP/crotonase"/>
    <property type="match status" value="1"/>
</dbReference>
<dbReference type="Gene3D" id="3.90.226.10">
    <property type="entry name" value="2-enoyl-CoA Hydratase, Chain A, domain 1"/>
    <property type="match status" value="1"/>
</dbReference>
<dbReference type="EMBL" id="JSUM01000006">
    <property type="protein sequence ID" value="KGQ70801.1"/>
    <property type="molecule type" value="Genomic_DNA"/>
</dbReference>
<dbReference type="GO" id="GO:0016509">
    <property type="term" value="F:long-chain (3S)-3-hydroxyacyl-CoA dehydrogenase (NAD+) activity"/>
    <property type="evidence" value="ECO:0007669"/>
    <property type="project" value="TreeGrafter"/>
</dbReference>
<evidence type="ECO:0000313" key="16">
    <source>
        <dbReference type="EMBL" id="KGQ70801.1"/>
    </source>
</evidence>
<dbReference type="STRING" id="505317.OA57_04860"/>
<dbReference type="InterPro" id="IPR008927">
    <property type="entry name" value="6-PGluconate_DH-like_C_sf"/>
</dbReference>
<keyword evidence="17" id="KW-1185">Reference proteome</keyword>
<gene>
    <name evidence="16" type="ORF">OA57_04860</name>
</gene>
<evidence type="ECO:0000256" key="10">
    <source>
        <dbReference type="ARBA" id="ARBA00023239"/>
    </source>
</evidence>
<keyword evidence="7" id="KW-0560">Oxidoreductase</keyword>
<dbReference type="Pfam" id="PF00378">
    <property type="entry name" value="ECH_1"/>
    <property type="match status" value="1"/>
</dbReference>
<dbReference type="Pfam" id="PF02737">
    <property type="entry name" value="3HCDH_N"/>
    <property type="match status" value="1"/>
</dbReference>
<reference evidence="16 17" key="1">
    <citation type="submission" date="2014-11" db="EMBL/GenBank/DDBJ databases">
        <title>Draft genome sequence of Chelonobacter oris 1662T, associated with respiratory disease in Hermann's Tortoises.</title>
        <authorList>
            <person name="Kudirkiene E."/>
            <person name="Hansen M.J."/>
            <person name="Bojesen A.M."/>
        </authorList>
    </citation>
    <scope>NUCLEOTIDE SEQUENCE [LARGE SCALE GENOMIC DNA]</scope>
    <source>
        <strain evidence="16 17">1662</strain>
    </source>
</reference>
<dbReference type="CDD" id="cd06558">
    <property type="entry name" value="crotonase-like"/>
    <property type="match status" value="1"/>
</dbReference>
<evidence type="ECO:0000256" key="5">
    <source>
        <dbReference type="ARBA" id="ARBA00022832"/>
    </source>
</evidence>
<dbReference type="SUPFAM" id="SSF48179">
    <property type="entry name" value="6-phosphogluconate dehydrogenase C-terminal domain-like"/>
    <property type="match status" value="2"/>
</dbReference>
<keyword evidence="8" id="KW-0520">NAD</keyword>
<dbReference type="UniPathway" id="UPA00659"/>
<feature type="domain" description="3-hydroxyacyl-CoA dehydrogenase C-terminal" evidence="14">
    <location>
        <begin position="487"/>
        <end position="580"/>
    </location>
</feature>
<dbReference type="EC" id="4.2.1.17" evidence="4"/>
<dbReference type="InterPro" id="IPR006108">
    <property type="entry name" value="3HC_DH_C"/>
</dbReference>
<dbReference type="Gene3D" id="3.40.50.720">
    <property type="entry name" value="NAD(P)-binding Rossmann-like Domain"/>
    <property type="match status" value="1"/>
</dbReference>
<dbReference type="Pfam" id="PF00725">
    <property type="entry name" value="3HCDH"/>
    <property type="match status" value="1"/>
</dbReference>
<dbReference type="PANTHER" id="PTHR43612:SF3">
    <property type="entry name" value="TRIFUNCTIONAL ENZYME SUBUNIT ALPHA, MITOCHONDRIAL"/>
    <property type="match status" value="1"/>
</dbReference>
<accession>A0A0A3AN90</accession>
<feature type="domain" description="3-hydroxyacyl-CoA dehydrogenase NAD binding" evidence="15">
    <location>
        <begin position="305"/>
        <end position="484"/>
    </location>
</feature>
<dbReference type="AlphaFoldDB" id="A0A0A3AN90"/>
<name>A0A0A3AN90_9PAST</name>
<organism evidence="16 17">
    <name type="scientific">Chelonobacter oris</name>
    <dbReference type="NCBI Taxonomy" id="505317"/>
    <lineage>
        <taxon>Bacteria</taxon>
        <taxon>Pseudomonadati</taxon>
        <taxon>Pseudomonadota</taxon>
        <taxon>Gammaproteobacteria</taxon>
        <taxon>Pasteurellales</taxon>
        <taxon>Pasteurellaceae</taxon>
        <taxon>Chelonobacter</taxon>
    </lineage>
</organism>
<evidence type="ECO:0000256" key="12">
    <source>
        <dbReference type="ARBA" id="ARBA00049556"/>
    </source>
</evidence>
<comment type="pathway">
    <text evidence="1">Lipid metabolism; fatty acid beta-oxidation.</text>
</comment>
<dbReference type="Gene3D" id="1.10.1040.50">
    <property type="match status" value="1"/>
</dbReference>
<comment type="similarity">
    <text evidence="2">In the central section; belongs to the 3-hydroxyacyl-CoA dehydrogenase family.</text>
</comment>
<dbReference type="PROSITE" id="PS00067">
    <property type="entry name" value="3HCDH"/>
    <property type="match status" value="1"/>
</dbReference>
<dbReference type="Proteomes" id="UP000030380">
    <property type="component" value="Unassembled WGS sequence"/>
</dbReference>